<protein>
    <submittedName>
        <fullName evidence="3">Protein UXT like</fullName>
    </submittedName>
</protein>
<feature type="coiled-coil region" evidence="2">
    <location>
        <begin position="11"/>
        <end position="38"/>
    </location>
</feature>
<evidence type="ECO:0000256" key="2">
    <source>
        <dbReference type="SAM" id="Coils"/>
    </source>
</evidence>
<sequence length="137" mass="15845">METDKIESFINDHLREDLKVYEAHLNHLNSEIMEYNQLKQTADTIRNNFREGFKTKVDIGGNFLVQAKVDNTDRILVNVGLNHFVEFNLDEAVKFCEFKVRVLNKEADVIREESLKCRANIKLALMCLGDKNKLNSG</sequence>
<dbReference type="OrthoDB" id="433124at2759"/>
<dbReference type="InterPro" id="IPR004127">
    <property type="entry name" value="Prefoldin_subunit_alpha"/>
</dbReference>
<keyword evidence="2" id="KW-0175">Coiled coil</keyword>
<reference evidence="3" key="1">
    <citation type="submission" date="2022-07" db="EMBL/GenBank/DDBJ databases">
        <authorList>
            <person name="Trinca V."/>
            <person name="Uliana J.V.C."/>
            <person name="Torres T.T."/>
            <person name="Ward R.J."/>
            <person name="Monesi N."/>
        </authorList>
    </citation>
    <scope>NUCLEOTIDE SEQUENCE</scope>
    <source>
        <strain evidence="3">HSMRA1968</strain>
        <tissue evidence="3">Whole embryos</tissue>
    </source>
</reference>
<dbReference type="Gene3D" id="1.10.287.370">
    <property type="match status" value="1"/>
</dbReference>
<dbReference type="GO" id="GO:1990113">
    <property type="term" value="P:RNA polymerase I assembly"/>
    <property type="evidence" value="ECO:0007669"/>
    <property type="project" value="TreeGrafter"/>
</dbReference>
<evidence type="ECO:0000313" key="3">
    <source>
        <dbReference type="EMBL" id="KAJ6643856.1"/>
    </source>
</evidence>
<dbReference type="Proteomes" id="UP001151699">
    <property type="component" value="Chromosome B"/>
</dbReference>
<dbReference type="GO" id="GO:0051082">
    <property type="term" value="F:unfolded protein binding"/>
    <property type="evidence" value="ECO:0007669"/>
    <property type="project" value="InterPro"/>
</dbReference>
<keyword evidence="4" id="KW-1185">Reference proteome</keyword>
<dbReference type="PANTHER" id="PTHR12674">
    <property type="entry name" value="PREFOLDIN SUBUNIT 5"/>
    <property type="match status" value="1"/>
</dbReference>
<dbReference type="SUPFAM" id="SSF46579">
    <property type="entry name" value="Prefoldin"/>
    <property type="match status" value="1"/>
</dbReference>
<evidence type="ECO:0000313" key="4">
    <source>
        <dbReference type="Proteomes" id="UP001151699"/>
    </source>
</evidence>
<dbReference type="GO" id="GO:1990115">
    <property type="term" value="P:RNA polymerase III assembly"/>
    <property type="evidence" value="ECO:0007669"/>
    <property type="project" value="TreeGrafter"/>
</dbReference>
<comment type="caution">
    <text evidence="3">The sequence shown here is derived from an EMBL/GenBank/DDBJ whole genome shotgun (WGS) entry which is preliminary data.</text>
</comment>
<organism evidence="3 4">
    <name type="scientific">Pseudolycoriella hygida</name>
    <dbReference type="NCBI Taxonomy" id="35572"/>
    <lineage>
        <taxon>Eukaryota</taxon>
        <taxon>Metazoa</taxon>
        <taxon>Ecdysozoa</taxon>
        <taxon>Arthropoda</taxon>
        <taxon>Hexapoda</taxon>
        <taxon>Insecta</taxon>
        <taxon>Pterygota</taxon>
        <taxon>Neoptera</taxon>
        <taxon>Endopterygota</taxon>
        <taxon>Diptera</taxon>
        <taxon>Nematocera</taxon>
        <taxon>Sciaroidea</taxon>
        <taxon>Sciaridae</taxon>
        <taxon>Pseudolycoriella</taxon>
    </lineage>
</organism>
<comment type="similarity">
    <text evidence="1">Belongs to the prefoldin subunit alpha family.</text>
</comment>
<dbReference type="GO" id="GO:0016272">
    <property type="term" value="C:prefoldin complex"/>
    <property type="evidence" value="ECO:0007669"/>
    <property type="project" value="InterPro"/>
</dbReference>
<dbReference type="GO" id="GO:0006457">
    <property type="term" value="P:protein folding"/>
    <property type="evidence" value="ECO:0007669"/>
    <property type="project" value="InterPro"/>
</dbReference>
<dbReference type="GO" id="GO:0005737">
    <property type="term" value="C:cytoplasm"/>
    <property type="evidence" value="ECO:0007669"/>
    <property type="project" value="TreeGrafter"/>
</dbReference>
<dbReference type="PANTHER" id="PTHR12674:SF2">
    <property type="entry name" value="PREFOLDIN SUBUNIT 5"/>
    <property type="match status" value="1"/>
</dbReference>
<dbReference type="InterPro" id="IPR011599">
    <property type="entry name" value="PFD_alpha_archaea"/>
</dbReference>
<gene>
    <name evidence="3" type="ORF">Bhyg_08821</name>
</gene>
<evidence type="ECO:0000256" key="1">
    <source>
        <dbReference type="ARBA" id="ARBA00010048"/>
    </source>
</evidence>
<dbReference type="Pfam" id="PF02996">
    <property type="entry name" value="Prefoldin"/>
    <property type="match status" value="1"/>
</dbReference>
<dbReference type="GO" id="GO:1990114">
    <property type="term" value="P:RNA polymerase II core complex assembly"/>
    <property type="evidence" value="ECO:0007669"/>
    <property type="project" value="TreeGrafter"/>
</dbReference>
<dbReference type="CDD" id="cd23158">
    <property type="entry name" value="Prefoldin_UXT"/>
    <property type="match status" value="1"/>
</dbReference>
<name>A0A9Q0N6C9_9DIPT</name>
<proteinExistence type="inferred from homology"/>
<dbReference type="NCBIfam" id="TIGR00293">
    <property type="entry name" value="prefoldin subunit alpha"/>
    <property type="match status" value="1"/>
</dbReference>
<dbReference type="AlphaFoldDB" id="A0A9Q0N6C9"/>
<accession>A0A9Q0N6C9</accession>
<dbReference type="InterPro" id="IPR009053">
    <property type="entry name" value="Prefoldin"/>
</dbReference>
<dbReference type="EMBL" id="WJQU01000002">
    <property type="protein sequence ID" value="KAJ6643856.1"/>
    <property type="molecule type" value="Genomic_DNA"/>
</dbReference>